<evidence type="ECO:0000256" key="2">
    <source>
        <dbReference type="ARBA" id="ARBA00010527"/>
    </source>
</evidence>
<dbReference type="Proteomes" id="UP001251870">
    <property type="component" value="Unassembled WGS sequence"/>
</dbReference>
<evidence type="ECO:0000313" key="20">
    <source>
        <dbReference type="EMBL" id="MDR8019732.1"/>
    </source>
</evidence>
<evidence type="ECO:0000256" key="13">
    <source>
        <dbReference type="ARBA" id="ARBA00031538"/>
    </source>
</evidence>
<keyword evidence="7" id="KW-0653">Protein transport</keyword>
<evidence type="ECO:0000256" key="8">
    <source>
        <dbReference type="ARBA" id="ARBA00022989"/>
    </source>
</evidence>
<dbReference type="EMBL" id="JAVKGR010000010">
    <property type="protein sequence ID" value="MDR8019732.1"/>
    <property type="molecule type" value="Genomic_DNA"/>
</dbReference>
<evidence type="ECO:0000256" key="4">
    <source>
        <dbReference type="ARBA" id="ARBA00022448"/>
    </source>
</evidence>
<keyword evidence="8 18" id="KW-1133">Transmembrane helix</keyword>
<feature type="transmembrane region" description="Helical" evidence="18">
    <location>
        <begin position="42"/>
        <end position="62"/>
    </location>
</feature>
<keyword evidence="9 18" id="KW-0472">Membrane</keyword>
<feature type="transmembrane region" description="Helical" evidence="18">
    <location>
        <begin position="226"/>
        <end position="250"/>
    </location>
</feature>
<dbReference type="NCBIfam" id="NF002350">
    <property type="entry name" value="PRK01315.1"/>
    <property type="match status" value="1"/>
</dbReference>
<evidence type="ECO:0000256" key="3">
    <source>
        <dbReference type="ARBA" id="ARBA00015325"/>
    </source>
</evidence>
<dbReference type="InterPro" id="IPR028055">
    <property type="entry name" value="YidC/Oxa/ALB_C"/>
</dbReference>
<sequence length="325" mass="37140">MGFFDTLMAPFTWAVSWLLSMFHNLLTLFSDDGAWADSGWNWLLSIVMLVIVIRIILIPLFVRQIKSQRGMQEIQPEIQKLQAKYKGKKDPVSRQAMAQEQQALFKQHKVNPFMMCLPILAQMPIFLALFWMLNRMRQDQYQQEGYGALSATEVQSFDSSEIFGVGMSDIFLPAFNSSPTEWNVIILTAVMIATMVLTQFFTQKQLMSKNMSEAAMTGQAAQMQKVMLYALPLVFVIGGVNFPVGVLIYWTATNFWTMGQQWWVIRNNPTPGSQAEKELNLRRAARGLPPIHEKKTEAKNVEEKPKPTGQHRGQSAQPSRKKRKK</sequence>
<evidence type="ECO:0000256" key="9">
    <source>
        <dbReference type="ARBA" id="ARBA00023136"/>
    </source>
</evidence>
<feature type="transmembrane region" description="Helical" evidence="18">
    <location>
        <begin position="7"/>
        <end position="30"/>
    </location>
</feature>
<evidence type="ECO:0000256" key="7">
    <source>
        <dbReference type="ARBA" id="ARBA00022927"/>
    </source>
</evidence>
<keyword evidence="21" id="KW-1185">Reference proteome</keyword>
<dbReference type="Pfam" id="PF02096">
    <property type="entry name" value="60KD_IMP"/>
    <property type="match status" value="1"/>
</dbReference>
<feature type="domain" description="Membrane insertase YidC/Oxa/ALB C-terminal" evidence="19">
    <location>
        <begin position="42"/>
        <end position="265"/>
    </location>
</feature>
<evidence type="ECO:0000256" key="18">
    <source>
        <dbReference type="SAM" id="Phobius"/>
    </source>
</evidence>
<evidence type="ECO:0000256" key="11">
    <source>
        <dbReference type="ARBA" id="ARBA00025034"/>
    </source>
</evidence>
<keyword evidence="10" id="KW-0143">Chaperone</keyword>
<feature type="transmembrane region" description="Helical" evidence="18">
    <location>
        <begin position="113"/>
        <end position="133"/>
    </location>
</feature>
<evidence type="ECO:0000313" key="21">
    <source>
        <dbReference type="Proteomes" id="UP001251870"/>
    </source>
</evidence>
<protein>
    <recommendedName>
        <fullName evidence="3">Membrane protein insertase YidC</fullName>
    </recommendedName>
    <alternativeName>
        <fullName evidence="15">Foldase YidC</fullName>
    </alternativeName>
    <alternativeName>
        <fullName evidence="14">Membrane integrase YidC</fullName>
    </alternativeName>
    <alternativeName>
        <fullName evidence="13">Membrane protein YidC</fullName>
    </alternativeName>
</protein>
<evidence type="ECO:0000256" key="5">
    <source>
        <dbReference type="ARBA" id="ARBA00022475"/>
    </source>
</evidence>
<evidence type="ECO:0000256" key="12">
    <source>
        <dbReference type="ARBA" id="ARBA00026028"/>
    </source>
</evidence>
<keyword evidence="4" id="KW-0813">Transport</keyword>
<name>A0ABU2DT97_9MICC</name>
<proteinExistence type="inferred from homology"/>
<evidence type="ECO:0000256" key="14">
    <source>
        <dbReference type="ARBA" id="ARBA00033245"/>
    </source>
</evidence>
<evidence type="ECO:0000256" key="16">
    <source>
        <dbReference type="RuleBase" id="RU003945"/>
    </source>
</evidence>
<keyword evidence="5" id="KW-1003">Cell membrane</keyword>
<dbReference type="InterPro" id="IPR001708">
    <property type="entry name" value="YidC/ALB3/OXA1/COX18"/>
</dbReference>
<evidence type="ECO:0000256" key="15">
    <source>
        <dbReference type="ARBA" id="ARBA00033342"/>
    </source>
</evidence>
<keyword evidence="6 16" id="KW-0812">Transmembrane</keyword>
<feature type="compositionally biased region" description="Basic and acidic residues" evidence="17">
    <location>
        <begin position="291"/>
        <end position="306"/>
    </location>
</feature>
<comment type="caution">
    <text evidence="20">The sequence shown here is derived from an EMBL/GenBank/DDBJ whole genome shotgun (WGS) entry which is preliminary data.</text>
</comment>
<comment type="subcellular location">
    <subcellularLocation>
        <location evidence="1">Cell membrane</location>
        <topology evidence="1">Multi-pass membrane protein</topology>
    </subcellularLocation>
    <subcellularLocation>
        <location evidence="16">Membrane</location>
        <topology evidence="16">Multi-pass membrane protein</topology>
    </subcellularLocation>
</comment>
<comment type="function">
    <text evidence="11">Required for the insertion and/or proper folding and/or complex formation of integral membrane proteins into the membrane. Involved in integration of membrane proteins that insert both dependently and independently of the Sec translocase complex, as well as at least some lipoproteins. Aids folding of multispanning membrane proteins.</text>
</comment>
<evidence type="ECO:0000256" key="17">
    <source>
        <dbReference type="SAM" id="MobiDB-lite"/>
    </source>
</evidence>
<gene>
    <name evidence="20" type="primary">yidC</name>
    <name evidence="20" type="ORF">RIL96_09165</name>
</gene>
<evidence type="ECO:0000256" key="10">
    <source>
        <dbReference type="ARBA" id="ARBA00023186"/>
    </source>
</evidence>
<organism evidence="20 21">
    <name type="scientific">Nesterenkonia aerolata</name>
    <dbReference type="NCBI Taxonomy" id="3074079"/>
    <lineage>
        <taxon>Bacteria</taxon>
        <taxon>Bacillati</taxon>
        <taxon>Actinomycetota</taxon>
        <taxon>Actinomycetes</taxon>
        <taxon>Micrococcales</taxon>
        <taxon>Micrococcaceae</taxon>
        <taxon>Nesterenkonia</taxon>
    </lineage>
</organism>
<feature type="transmembrane region" description="Helical" evidence="18">
    <location>
        <begin position="182"/>
        <end position="202"/>
    </location>
</feature>
<dbReference type="PANTHER" id="PTHR12428">
    <property type="entry name" value="OXA1"/>
    <property type="match status" value="1"/>
</dbReference>
<evidence type="ECO:0000256" key="1">
    <source>
        <dbReference type="ARBA" id="ARBA00004651"/>
    </source>
</evidence>
<dbReference type="RefSeq" id="WP_310548718.1">
    <property type="nucleotide sequence ID" value="NZ_JAVKGR010000010.1"/>
</dbReference>
<evidence type="ECO:0000256" key="6">
    <source>
        <dbReference type="ARBA" id="ARBA00022692"/>
    </source>
</evidence>
<feature type="region of interest" description="Disordered" evidence="17">
    <location>
        <begin position="282"/>
        <end position="325"/>
    </location>
</feature>
<dbReference type="PANTHER" id="PTHR12428:SF65">
    <property type="entry name" value="CYTOCHROME C OXIDASE ASSEMBLY PROTEIN COX18, MITOCHONDRIAL"/>
    <property type="match status" value="1"/>
</dbReference>
<dbReference type="CDD" id="cd20070">
    <property type="entry name" value="5TM_YidC_Alb3"/>
    <property type="match status" value="1"/>
</dbReference>
<dbReference type="InterPro" id="IPR047196">
    <property type="entry name" value="YidC_ALB_C"/>
</dbReference>
<reference evidence="20 21" key="1">
    <citation type="submission" date="2023-09" db="EMBL/GenBank/DDBJ databases">
        <title>Description of three actinobacteria isolated from air of manufacturing shop in a pharmaceutical factory.</title>
        <authorList>
            <person name="Zhang D.-F."/>
        </authorList>
    </citation>
    <scope>NUCLEOTIDE SEQUENCE [LARGE SCALE GENOMIC DNA]</scope>
    <source>
        <strain evidence="20 21">LY-0111</strain>
    </source>
</reference>
<comment type="subunit">
    <text evidence="12">Interacts with the Sec translocase complex via SecD. Specifically interacts with transmembrane segments of nascent integral membrane proteins during membrane integration.</text>
</comment>
<dbReference type="NCBIfam" id="TIGR03592">
    <property type="entry name" value="yidC_oxa1_cterm"/>
    <property type="match status" value="1"/>
</dbReference>
<evidence type="ECO:0000259" key="19">
    <source>
        <dbReference type="Pfam" id="PF02096"/>
    </source>
</evidence>
<accession>A0ABU2DT97</accession>
<comment type="similarity">
    <text evidence="2">Belongs to the OXA1/ALB3/YidC family. Type 1 subfamily.</text>
</comment>